<evidence type="ECO:0000256" key="9">
    <source>
        <dbReference type="ARBA" id="ARBA00022694"/>
    </source>
</evidence>
<comment type="caution">
    <text evidence="13">The sequence shown here is derived from an EMBL/GenBank/DDBJ whole genome shotgun (WGS) entry which is preliminary data.</text>
</comment>
<evidence type="ECO:0000256" key="7">
    <source>
        <dbReference type="ARBA" id="ARBA00022679"/>
    </source>
</evidence>
<dbReference type="EC" id="2.1.1.211" evidence="3 11"/>
<evidence type="ECO:0000256" key="11">
    <source>
        <dbReference type="RuleBase" id="RU368004"/>
    </source>
</evidence>
<dbReference type="PANTHER" id="PTHR21210">
    <property type="entry name" value="TRNA (URACIL-O(2)-)-METHYLTRANSFERASE-RELATED"/>
    <property type="match status" value="1"/>
</dbReference>
<evidence type="ECO:0000256" key="1">
    <source>
        <dbReference type="ARBA" id="ARBA00004496"/>
    </source>
</evidence>
<evidence type="ECO:0000256" key="3">
    <source>
        <dbReference type="ARBA" id="ARBA00012795"/>
    </source>
</evidence>
<gene>
    <name evidence="13" type="ORF">D6D13_09024</name>
</gene>
<evidence type="ECO:0000256" key="5">
    <source>
        <dbReference type="ARBA" id="ARBA00022490"/>
    </source>
</evidence>
<evidence type="ECO:0000256" key="2">
    <source>
        <dbReference type="ARBA" id="ARBA00009056"/>
    </source>
</evidence>
<reference evidence="13" key="1">
    <citation type="submission" date="2018-10" db="EMBL/GenBank/DDBJ databases">
        <title>Fifty Aureobasidium pullulans genomes reveal a recombining polyextremotolerant generalist.</title>
        <authorList>
            <person name="Gostincar C."/>
            <person name="Turk M."/>
            <person name="Zajc J."/>
            <person name="Gunde-Cimerman N."/>
        </authorList>
    </citation>
    <scope>NUCLEOTIDE SEQUENCE [LARGE SCALE GENOMIC DNA]</scope>
    <source>
        <strain evidence="13">EXF-10085</strain>
    </source>
</reference>
<keyword evidence="7 11" id="KW-0808">Transferase</keyword>
<feature type="compositionally biased region" description="Basic and acidic residues" evidence="12">
    <location>
        <begin position="326"/>
        <end position="347"/>
    </location>
</feature>
<accession>A0A4S9C3V6</accession>
<name>A0A4S9C3V6_AURPU</name>
<proteinExistence type="inferred from homology"/>
<dbReference type="GO" id="GO:0030488">
    <property type="term" value="P:tRNA methylation"/>
    <property type="evidence" value="ECO:0007669"/>
    <property type="project" value="UniProtKB-UniRule"/>
</dbReference>
<protein>
    <recommendedName>
        <fullName evidence="4 11">tRNA (uracil-O(2)-)-methyltransferase</fullName>
        <ecNumber evidence="3 11">2.1.1.211</ecNumber>
    </recommendedName>
</protein>
<evidence type="ECO:0000256" key="10">
    <source>
        <dbReference type="ARBA" id="ARBA00047957"/>
    </source>
</evidence>
<feature type="region of interest" description="Disordered" evidence="12">
    <location>
        <begin position="326"/>
        <end position="363"/>
    </location>
</feature>
<organism evidence="13">
    <name type="scientific">Aureobasidium pullulans</name>
    <name type="common">Black yeast</name>
    <name type="synonym">Pullularia pullulans</name>
    <dbReference type="NCBI Taxonomy" id="5580"/>
    <lineage>
        <taxon>Eukaryota</taxon>
        <taxon>Fungi</taxon>
        <taxon>Dikarya</taxon>
        <taxon>Ascomycota</taxon>
        <taxon>Pezizomycotina</taxon>
        <taxon>Dothideomycetes</taxon>
        <taxon>Dothideomycetidae</taxon>
        <taxon>Dothideales</taxon>
        <taxon>Saccotheciaceae</taxon>
        <taxon>Aureobasidium</taxon>
    </lineage>
</organism>
<comment type="subcellular location">
    <subcellularLocation>
        <location evidence="1 11">Cytoplasm</location>
    </subcellularLocation>
</comment>
<keyword evidence="5 11" id="KW-0963">Cytoplasm</keyword>
<dbReference type="PANTHER" id="PTHR21210:SF0">
    <property type="entry name" value="TRNA (URACIL-O(2)-)-METHYLTRANSFERASE-RELATED"/>
    <property type="match status" value="1"/>
</dbReference>
<dbReference type="EMBL" id="QZAS01000050">
    <property type="protein sequence ID" value="THX01221.1"/>
    <property type="molecule type" value="Genomic_DNA"/>
</dbReference>
<evidence type="ECO:0000313" key="13">
    <source>
        <dbReference type="EMBL" id="THX01221.1"/>
    </source>
</evidence>
<comment type="function">
    <text evidence="11">Adenosyl-L-methionine (AdoMet)-dependent tRNA (uracil-O(2)-)-methyltransferase.</text>
</comment>
<keyword evidence="9 11" id="KW-0819">tRNA processing</keyword>
<sequence>MADKTAVMPGAFEPRTPSQRLFNPEVVEGQWQAMLESDCTFEPEMFLVVMHNLIKNPNIMSTHLFRADILYDSDADHTLIQEPATTQFSDFTKHLKPEYQPSIAEVNKQGTKNESITIKLCHKGRFKKPMPGLKAQVTDPAKHVFEDLGIASFLIELWKDMYDCSAILDIQQPAGNVDKPPFPGFVDIGCGNGLLVNILIQEGFPGWGFDARHRKSWETFAPNIQSKLAEGILVPEVLDPQKLSADDEDVDDLAGKLEPVDLLRDRDFHNGLFKQGTFIVSNHADELTPWTPLLAYLNDSPFIAIPCCSHNLAGARWRAPISKAAKEKAAAQRRQESSKDHVDETDNVRSAQAAETGSLKKPAGTKNVQSAYASLCDYVSGLANDVNFVVEMEILRIPSTRNTCILGRKMKATQASDETSKEQHIRDIVARELNAPIKDICDEFVRCAQKLVGKKGEAH</sequence>
<evidence type="ECO:0000256" key="4">
    <source>
        <dbReference type="ARBA" id="ARBA00017788"/>
    </source>
</evidence>
<keyword evidence="8 11" id="KW-0949">S-adenosyl-L-methionine</keyword>
<comment type="similarity">
    <text evidence="2 11">Belongs to the TRM44 family.</text>
</comment>
<dbReference type="Pfam" id="PF07757">
    <property type="entry name" value="AdoMet_MTase"/>
    <property type="match status" value="1"/>
</dbReference>
<dbReference type="GO" id="GO:0005737">
    <property type="term" value="C:cytoplasm"/>
    <property type="evidence" value="ECO:0007669"/>
    <property type="project" value="UniProtKB-SubCell"/>
</dbReference>
<keyword evidence="6 11" id="KW-0489">Methyltransferase</keyword>
<dbReference type="InterPro" id="IPR011671">
    <property type="entry name" value="tRNA_uracil_MeTrfase"/>
</dbReference>
<evidence type="ECO:0000256" key="8">
    <source>
        <dbReference type="ARBA" id="ARBA00022691"/>
    </source>
</evidence>
<evidence type="ECO:0000256" key="6">
    <source>
        <dbReference type="ARBA" id="ARBA00022603"/>
    </source>
</evidence>
<evidence type="ECO:0000256" key="12">
    <source>
        <dbReference type="SAM" id="MobiDB-lite"/>
    </source>
</evidence>
<dbReference type="AlphaFoldDB" id="A0A4S9C3V6"/>
<comment type="catalytic activity">
    <reaction evidence="10 11">
        <text>uridine(44) in tRNA(Ser) + S-adenosyl-L-methionine = 2'-O-methyluridine(44) in tRNA(Ser) + S-adenosyl-L-homocysteine + H(+)</text>
        <dbReference type="Rhea" id="RHEA:43100"/>
        <dbReference type="Rhea" id="RHEA-COMP:10339"/>
        <dbReference type="Rhea" id="RHEA-COMP:10340"/>
        <dbReference type="ChEBI" id="CHEBI:15378"/>
        <dbReference type="ChEBI" id="CHEBI:57856"/>
        <dbReference type="ChEBI" id="CHEBI:59789"/>
        <dbReference type="ChEBI" id="CHEBI:65315"/>
        <dbReference type="ChEBI" id="CHEBI:74478"/>
        <dbReference type="EC" id="2.1.1.211"/>
    </reaction>
</comment>
<dbReference type="GO" id="GO:0141101">
    <property type="term" value="F:tRNA(Ser) (uridine(44)-2'-O-)-methyltransferase activity"/>
    <property type="evidence" value="ECO:0007669"/>
    <property type="project" value="UniProtKB-EC"/>
</dbReference>